<dbReference type="OMA" id="CNQNAQS"/>
<feature type="compositionally biased region" description="Pro residues" evidence="27">
    <location>
        <begin position="1048"/>
        <end position="1190"/>
    </location>
</feature>
<evidence type="ECO:0000256" key="26">
    <source>
        <dbReference type="SAM" id="Coils"/>
    </source>
</evidence>
<gene>
    <name evidence="30 32" type="primary">FMN2</name>
</gene>
<evidence type="ECO:0000256" key="6">
    <source>
        <dbReference type="ARBA" id="ARBA00004556"/>
    </source>
</evidence>
<dbReference type="PRINTS" id="PR00828">
    <property type="entry name" value="FORMIN"/>
</dbReference>
<feature type="compositionally biased region" description="Low complexity" evidence="27">
    <location>
        <begin position="448"/>
        <end position="462"/>
    </location>
</feature>
<evidence type="ECO:0000259" key="29">
    <source>
        <dbReference type="PROSITE" id="PS51444"/>
    </source>
</evidence>
<feature type="compositionally biased region" description="Polar residues" evidence="27">
    <location>
        <begin position="1283"/>
        <end position="1293"/>
    </location>
</feature>
<dbReference type="InterPro" id="IPR042201">
    <property type="entry name" value="FH2_Formin_sf"/>
</dbReference>
<accession>A0A5F7ZP55</accession>
<evidence type="ECO:0000256" key="2">
    <source>
        <dbReference type="ARBA" id="ARBA00004245"/>
    </source>
</evidence>
<dbReference type="GO" id="GO:0035556">
    <property type="term" value="P:intracellular signal transduction"/>
    <property type="evidence" value="ECO:0007669"/>
    <property type="project" value="InterPro"/>
</dbReference>
<dbReference type="GO" id="GO:0005884">
    <property type="term" value="C:actin filament"/>
    <property type="evidence" value="ECO:0007669"/>
    <property type="project" value="InterPro"/>
</dbReference>
<evidence type="ECO:0000256" key="19">
    <source>
        <dbReference type="ARBA" id="ARBA00023203"/>
    </source>
</evidence>
<dbReference type="GO" id="GO:0045010">
    <property type="term" value="P:actin nucleation"/>
    <property type="evidence" value="ECO:0007669"/>
    <property type="project" value="InterPro"/>
</dbReference>
<dbReference type="VGNC" id="VGNC:106367">
    <property type="gene designation" value="FMN2"/>
</dbReference>
<dbReference type="GeneTree" id="ENSGT00940000161899"/>
<evidence type="ECO:0000256" key="20">
    <source>
        <dbReference type="ARBA" id="ARBA00023212"/>
    </source>
</evidence>
<dbReference type="GO" id="GO:0008017">
    <property type="term" value="F:microtubule binding"/>
    <property type="evidence" value="ECO:0007669"/>
    <property type="project" value="InterPro"/>
</dbReference>
<evidence type="ECO:0000256" key="23">
    <source>
        <dbReference type="ARBA" id="ARBA00057189"/>
    </source>
</evidence>
<organism evidence="30 31">
    <name type="scientific">Macaca mulatta</name>
    <name type="common">Rhesus macaque</name>
    <dbReference type="NCBI Taxonomy" id="9544"/>
    <lineage>
        <taxon>Eukaryota</taxon>
        <taxon>Metazoa</taxon>
        <taxon>Chordata</taxon>
        <taxon>Craniata</taxon>
        <taxon>Vertebrata</taxon>
        <taxon>Euteleostomi</taxon>
        <taxon>Mammalia</taxon>
        <taxon>Eutheria</taxon>
        <taxon>Euarchontoglires</taxon>
        <taxon>Primates</taxon>
        <taxon>Haplorrhini</taxon>
        <taxon>Catarrhini</taxon>
        <taxon>Cercopithecidae</taxon>
        <taxon>Cercopithecinae</taxon>
        <taxon>Macaca</taxon>
    </lineage>
</organism>
<dbReference type="Pfam" id="PF02181">
    <property type="entry name" value="FH2"/>
    <property type="match status" value="1"/>
</dbReference>
<evidence type="ECO:0000313" key="30">
    <source>
        <dbReference type="Ensembl" id="ENSMMUP00000067399.1"/>
    </source>
</evidence>
<dbReference type="GO" id="GO:0005886">
    <property type="term" value="C:plasma membrane"/>
    <property type="evidence" value="ECO:0007669"/>
    <property type="project" value="UniProtKB-SubCell"/>
</dbReference>
<dbReference type="GO" id="GO:0070649">
    <property type="term" value="P:formin-nucleated actin cable assembly"/>
    <property type="evidence" value="ECO:0000318"/>
    <property type="project" value="GO_Central"/>
</dbReference>
<dbReference type="GO" id="GO:0015031">
    <property type="term" value="P:protein transport"/>
    <property type="evidence" value="ECO:0007669"/>
    <property type="project" value="UniProtKB-KW"/>
</dbReference>
<comment type="subunit">
    <text evidence="24">Interacts with SPIRE1. Binds actin. Interacts with CDKN1A.</text>
</comment>
<reference evidence="30" key="3">
    <citation type="submission" date="2025-08" db="UniProtKB">
        <authorList>
            <consortium name="Ensembl"/>
        </authorList>
    </citation>
    <scope>IDENTIFICATION</scope>
    <source>
        <strain evidence="30">17573</strain>
    </source>
</reference>
<dbReference type="PANTHER" id="PTHR45920">
    <property type="entry name" value="FORMIN HOMOLOGY 2 DOMAIN CONTAINING, ISOFORM I"/>
    <property type="match status" value="1"/>
</dbReference>
<keyword evidence="17 26" id="KW-0175">Coiled coil</keyword>
<feature type="compositionally biased region" description="Acidic residues" evidence="27">
    <location>
        <begin position="493"/>
        <end position="504"/>
    </location>
</feature>
<evidence type="ECO:0000256" key="14">
    <source>
        <dbReference type="ARBA" id="ARBA00022763"/>
    </source>
</evidence>
<dbReference type="Proteomes" id="UP000006718">
    <property type="component" value="Chromosome 1"/>
</dbReference>
<reference evidence="31" key="1">
    <citation type="journal article" date="2007" name="Science">
        <title>Evolutionary and biomedical insights from the rhesus macaque genome.</title>
        <authorList>
            <person name="Gibbs R.A."/>
            <person name="Rogers J."/>
            <person name="Katze M.G."/>
            <person name="Bumgarner R."/>
            <person name="Weinstock G.M."/>
            <person name="Mardis E.R."/>
            <person name="Remington K.A."/>
            <person name="Strausberg R.L."/>
            <person name="Venter J.C."/>
            <person name="Wilson R.K."/>
            <person name="Batzer M.A."/>
            <person name="Bustamante C.D."/>
            <person name="Eichler E.E."/>
            <person name="Hahn M.W."/>
            <person name="Hardison R.C."/>
            <person name="Makova K.D."/>
            <person name="Miller W."/>
            <person name="Milosavljevic A."/>
            <person name="Palermo R.E."/>
            <person name="Siepel A."/>
            <person name="Sikela J.M."/>
            <person name="Attaway T."/>
            <person name="Bell S."/>
            <person name="Bernard K.E."/>
            <person name="Buhay C.J."/>
            <person name="Chandrabose M.N."/>
            <person name="Dao M."/>
            <person name="Davis C."/>
            <person name="Delehaunty K.D."/>
            <person name="Ding Y."/>
            <person name="Dinh H.H."/>
            <person name="Dugan-Rocha S."/>
            <person name="Fulton L.A."/>
            <person name="Gabisi R.A."/>
            <person name="Garner T.T."/>
            <person name="Godfrey J."/>
            <person name="Hawes A.C."/>
            <person name="Hernandez J."/>
            <person name="Hines S."/>
            <person name="Holder M."/>
            <person name="Hume J."/>
            <person name="Jhangiani S.N."/>
            <person name="Joshi V."/>
            <person name="Khan Z.M."/>
            <person name="Kirkness E.F."/>
            <person name="Cree A."/>
            <person name="Fowler R.G."/>
            <person name="Lee S."/>
            <person name="Lewis L.R."/>
            <person name="Li Z."/>
            <person name="Liu Y.-S."/>
            <person name="Moore S.M."/>
            <person name="Muzny D."/>
            <person name="Nazareth L.V."/>
            <person name="Ngo D.N."/>
            <person name="Okwuonu G.O."/>
            <person name="Pai G."/>
            <person name="Parker D."/>
            <person name="Paul H.A."/>
            <person name="Pfannkoch C."/>
            <person name="Pohl C.S."/>
            <person name="Rogers Y.-H.C."/>
            <person name="Ruiz S.J."/>
            <person name="Sabo A."/>
            <person name="Santibanez J."/>
            <person name="Schneider B.W."/>
            <person name="Smith S.M."/>
            <person name="Sodergren E."/>
            <person name="Svatek A.F."/>
            <person name="Utterback T.R."/>
            <person name="Vattathil S."/>
            <person name="Warren W."/>
            <person name="White C.S."/>
            <person name="Chinwalla A.T."/>
            <person name="Feng Y."/>
            <person name="Halpern A.L."/>
            <person name="Hillier L.W."/>
            <person name="Huang X."/>
            <person name="Minx P."/>
            <person name="Nelson J.O."/>
            <person name="Pepin K.H."/>
            <person name="Qin X."/>
            <person name="Sutton G.G."/>
            <person name="Venter E."/>
            <person name="Walenz B.P."/>
            <person name="Wallis J.W."/>
            <person name="Worley K.C."/>
            <person name="Yang S.-P."/>
            <person name="Jones S.M."/>
            <person name="Marra M.A."/>
            <person name="Rocchi M."/>
            <person name="Schein J.E."/>
            <person name="Baertsch R."/>
            <person name="Clarke L."/>
            <person name="Csuros M."/>
            <person name="Glasscock J."/>
            <person name="Harris R.A."/>
            <person name="Havlak P."/>
            <person name="Jackson A.R."/>
            <person name="Jiang H."/>
            <person name="Liu Y."/>
            <person name="Messina D.N."/>
            <person name="Shen Y."/>
            <person name="Song H.X.-Z."/>
            <person name="Wylie T."/>
            <person name="Zhang L."/>
            <person name="Birney E."/>
            <person name="Han K."/>
            <person name="Konkel M.K."/>
            <person name="Lee J."/>
            <person name="Smit A.F.A."/>
            <person name="Ullmer B."/>
            <person name="Wang H."/>
            <person name="Xing J."/>
            <person name="Burhans R."/>
            <person name="Cheng Z."/>
            <person name="Karro J.E."/>
            <person name="Ma J."/>
            <person name="Raney B."/>
            <person name="She X."/>
            <person name="Cox M.J."/>
            <person name="Demuth J.P."/>
            <person name="Dumas L.J."/>
            <person name="Han S.-G."/>
            <person name="Hopkins J."/>
            <person name="Karimpour-Fard A."/>
            <person name="Kim Y.H."/>
            <person name="Pollack J.R."/>
            <person name="Vinar T."/>
            <person name="Addo-Quaye C."/>
            <person name="Degenhardt J."/>
            <person name="Denby A."/>
            <person name="Hubisz M.J."/>
            <person name="Indap A."/>
            <person name="Kosiol C."/>
            <person name="Lahn B.T."/>
            <person name="Lawson H.A."/>
            <person name="Marklein A."/>
            <person name="Nielsen R."/>
            <person name="Vallender E.J."/>
            <person name="Clark A.G."/>
            <person name="Ferguson B."/>
            <person name="Hernandez R.D."/>
            <person name="Hirani K."/>
            <person name="Kehrer-Sawatzki H."/>
            <person name="Kolb J."/>
            <person name="Patil S."/>
            <person name="Pu L.-L."/>
            <person name="Ren Y."/>
            <person name="Smith D.G."/>
            <person name="Wheeler D.A."/>
            <person name="Schenck I."/>
            <person name="Ball E.V."/>
            <person name="Chen R."/>
            <person name="Cooper D.N."/>
            <person name="Giardine B."/>
            <person name="Hsu F."/>
            <person name="Kent W.J."/>
            <person name="Lesk A."/>
            <person name="Nelson D.L."/>
            <person name="O'brien W.E."/>
            <person name="Pruefer K."/>
            <person name="Stenson P.D."/>
            <person name="Wallace J.C."/>
            <person name="Ke H."/>
            <person name="Liu X.-M."/>
            <person name="Wang P."/>
            <person name="Xiang A.P."/>
            <person name="Yang F."/>
            <person name="Barber G.P."/>
            <person name="Haussler D."/>
            <person name="Karolchik D."/>
            <person name="Kern A.D."/>
            <person name="Kuhn R.M."/>
            <person name="Smith K.E."/>
            <person name="Zwieg A.S."/>
        </authorList>
    </citation>
    <scope>NUCLEOTIDE SEQUENCE [LARGE SCALE GENOMIC DNA]</scope>
    <source>
        <strain evidence="31">17573</strain>
    </source>
</reference>
<dbReference type="Gene3D" id="1.20.58.2220">
    <property type="entry name" value="Formin, FH2 domain"/>
    <property type="match status" value="1"/>
</dbReference>
<dbReference type="InterPro" id="IPR000591">
    <property type="entry name" value="DEP_dom"/>
</dbReference>
<feature type="domain" description="DEP" evidence="28">
    <location>
        <begin position="682"/>
        <end position="752"/>
    </location>
</feature>
<dbReference type="GO" id="GO:0048471">
    <property type="term" value="C:perinuclear region of cytoplasm"/>
    <property type="evidence" value="ECO:0007669"/>
    <property type="project" value="UniProtKB-SubCell"/>
</dbReference>
<feature type="region of interest" description="Disordered" evidence="27">
    <location>
        <begin position="949"/>
        <end position="1195"/>
    </location>
</feature>
<dbReference type="GO" id="GO:2000781">
    <property type="term" value="P:positive regulation of double-strand break repair"/>
    <property type="evidence" value="ECO:0007669"/>
    <property type="project" value="Ensembl"/>
</dbReference>
<feature type="compositionally biased region" description="Basic and acidic residues" evidence="27">
    <location>
        <begin position="204"/>
        <end position="213"/>
    </location>
</feature>
<dbReference type="VEuPathDB" id="HostDB:ENSMMUG00000059650"/>
<feature type="compositionally biased region" description="Pro residues" evidence="27">
    <location>
        <begin position="1295"/>
        <end position="1357"/>
    </location>
</feature>
<keyword evidence="22" id="KW-0968">Cytoplasmic vesicle</keyword>
<feature type="region of interest" description="Disordered" evidence="27">
    <location>
        <begin position="20"/>
        <end position="254"/>
    </location>
</feature>
<dbReference type="PROSITE" id="PS50186">
    <property type="entry name" value="DEP"/>
    <property type="match status" value="1"/>
</dbReference>
<evidence type="ECO:0000259" key="28">
    <source>
        <dbReference type="PROSITE" id="PS50186"/>
    </source>
</evidence>
<feature type="compositionally biased region" description="Low complexity" evidence="27">
    <location>
        <begin position="348"/>
        <end position="376"/>
    </location>
</feature>
<dbReference type="GO" id="GO:0005634">
    <property type="term" value="C:nucleus"/>
    <property type="evidence" value="ECO:0000318"/>
    <property type="project" value="GO_Central"/>
</dbReference>
<dbReference type="GO" id="GO:0016477">
    <property type="term" value="P:cell migration"/>
    <property type="evidence" value="ECO:0007669"/>
    <property type="project" value="Ensembl"/>
</dbReference>
<feature type="compositionally biased region" description="Pro residues" evidence="27">
    <location>
        <begin position="107"/>
        <end position="120"/>
    </location>
</feature>
<feature type="compositionally biased region" description="Low complexity" evidence="27">
    <location>
        <begin position="576"/>
        <end position="590"/>
    </location>
</feature>
<comment type="function">
    <text evidence="23">Actin-binding protein that is involved in actin cytoskeleton assembly and reorganization. Acts as an actin nucleation factor and promotes assembly of actin filaments together with SPIRE1 and SPIRE2. Involved in intracellular vesicle transport along actin fibers, providing a novel link between actin cytoskeleton dynamics and intracellular transport. Required for asymmetric spindle positioning, asymmetric oocyte division and polar body extrusion during female germ cell meiosis. Plays a role in responses to DNA damage, cellular stress and hypoxia by protecting CDKN1A against degradation, and thereby plays a role in stress-induced cell cycle arrest. Also acts in the nucleus: together with SPIRE1 and SPIRE2, promotes assembly of nuclear actin filaments in response to DNA damage in order to facilitate movement of chromatin and repair factors after DNA damage. Protects cells against apoptosis by protecting CDKN1A against degradation.</text>
</comment>
<dbReference type="GO" id="GO:0003779">
    <property type="term" value="F:actin binding"/>
    <property type="evidence" value="ECO:0007669"/>
    <property type="project" value="UniProtKB-KW"/>
</dbReference>
<dbReference type="GO" id="GO:0005938">
    <property type="term" value="C:cell cortex"/>
    <property type="evidence" value="ECO:0007669"/>
    <property type="project" value="UniProtKB-SubCell"/>
</dbReference>
<dbReference type="STRING" id="9544.ENSMMUP00000067399"/>
<feature type="compositionally biased region" description="Basic and acidic residues" evidence="27">
    <location>
        <begin position="149"/>
        <end position="160"/>
    </location>
</feature>
<dbReference type="GO" id="GO:0006974">
    <property type="term" value="P:DNA damage response"/>
    <property type="evidence" value="ECO:0007669"/>
    <property type="project" value="UniProtKB-KW"/>
</dbReference>
<dbReference type="InterPro" id="IPR001265">
    <property type="entry name" value="Formin_Cappuccino_subfam"/>
</dbReference>
<evidence type="ECO:0000256" key="5">
    <source>
        <dbReference type="ARBA" id="ARBA00004544"/>
    </source>
</evidence>
<evidence type="ECO:0000256" key="9">
    <source>
        <dbReference type="ARBA" id="ARBA00022448"/>
    </source>
</evidence>
<feature type="region of interest" description="Disordered" evidence="27">
    <location>
        <begin position="760"/>
        <end position="811"/>
    </location>
</feature>
<dbReference type="ExpressionAtlas" id="A0A5F7ZP55">
    <property type="expression patterns" value="baseline"/>
</dbReference>
<feature type="compositionally biased region" description="Polar residues" evidence="27">
    <location>
        <begin position="973"/>
        <end position="990"/>
    </location>
</feature>
<feature type="region of interest" description="Disordered" evidence="27">
    <location>
        <begin position="347"/>
        <end position="629"/>
    </location>
</feature>
<evidence type="ECO:0000256" key="10">
    <source>
        <dbReference type="ARBA" id="ARBA00022473"/>
    </source>
</evidence>
<evidence type="ECO:0000256" key="24">
    <source>
        <dbReference type="ARBA" id="ARBA00062215"/>
    </source>
</evidence>
<keyword evidence="20" id="KW-0206">Cytoskeleton</keyword>
<keyword evidence="15" id="KW-0653">Protein transport</keyword>
<dbReference type="GO" id="GO:0071456">
    <property type="term" value="P:cellular response to hypoxia"/>
    <property type="evidence" value="ECO:0007669"/>
    <property type="project" value="Ensembl"/>
</dbReference>
<dbReference type="InParanoid" id="A0A5F7ZP55"/>
<keyword evidence="31" id="KW-1185">Reference proteome</keyword>
<dbReference type="FunFam" id="1.20.58.2220:FF:000007">
    <property type="entry name" value="formin-2"/>
    <property type="match status" value="1"/>
</dbReference>
<evidence type="ECO:0000256" key="7">
    <source>
        <dbReference type="ARBA" id="ARBA00004604"/>
    </source>
</evidence>
<evidence type="ECO:0000256" key="3">
    <source>
        <dbReference type="ARBA" id="ARBA00004413"/>
    </source>
</evidence>
<comment type="subcellular location">
    <subcellularLocation>
        <location evidence="3">Cell membrane</location>
        <topology evidence="3">Peripheral membrane protein</topology>
        <orientation evidence="3">Cytoplasmic side</orientation>
    </subcellularLocation>
    <subcellularLocation>
        <location evidence="5">Cytoplasm</location>
        <location evidence="5">Cell cortex</location>
    </subcellularLocation>
    <subcellularLocation>
        <location evidence="2">Cytoplasm</location>
        <location evidence="2">Cytoskeleton</location>
    </subcellularLocation>
    <subcellularLocation>
        <location evidence="4">Cytoplasm</location>
        <location evidence="4">Cytosol</location>
    </subcellularLocation>
    <subcellularLocation>
        <location evidence="6">Cytoplasm</location>
        <location evidence="6">Perinuclear region</location>
    </subcellularLocation>
    <subcellularLocation>
        <location evidence="1">Cytoplasmic vesicle membrane</location>
        <topology evidence="1">Peripheral membrane protein</topology>
        <orientation evidence="1">Cytoplasmic side</orientation>
    </subcellularLocation>
    <subcellularLocation>
        <location evidence="7">Nucleus</location>
        <location evidence="7">Nucleolus</location>
    </subcellularLocation>
</comment>
<keyword evidence="16" id="KW-0346">Stress response</keyword>
<dbReference type="GO" id="GO:0005829">
    <property type="term" value="C:cytosol"/>
    <property type="evidence" value="ECO:0007669"/>
    <property type="project" value="UniProtKB-SubCell"/>
</dbReference>
<evidence type="ECO:0000256" key="21">
    <source>
        <dbReference type="ARBA" id="ARBA00023242"/>
    </source>
</evidence>
<feature type="compositionally biased region" description="Basic and acidic residues" evidence="27">
    <location>
        <begin position="172"/>
        <end position="181"/>
    </location>
</feature>
<dbReference type="SMART" id="SM00498">
    <property type="entry name" value="FH2"/>
    <property type="match status" value="1"/>
</dbReference>
<keyword evidence="11" id="KW-1003">Cell membrane</keyword>
<evidence type="ECO:0000256" key="1">
    <source>
        <dbReference type="ARBA" id="ARBA00004180"/>
    </source>
</evidence>
<protein>
    <recommendedName>
        <fullName evidence="25">Formin-2</fullName>
    </recommendedName>
</protein>
<keyword evidence="14" id="KW-0227">DNA damage</keyword>
<feature type="compositionally biased region" description="Low complexity" evidence="27">
    <location>
        <begin position="86"/>
        <end position="97"/>
    </location>
</feature>
<dbReference type="GO" id="GO:0005789">
    <property type="term" value="C:endoplasmic reticulum membrane"/>
    <property type="evidence" value="ECO:0000318"/>
    <property type="project" value="GO_Central"/>
</dbReference>
<evidence type="ECO:0000256" key="18">
    <source>
        <dbReference type="ARBA" id="ARBA00023136"/>
    </source>
</evidence>
<feature type="compositionally biased region" description="Low complexity" evidence="27">
    <location>
        <begin position="540"/>
        <end position="553"/>
    </location>
</feature>
<evidence type="ECO:0000256" key="16">
    <source>
        <dbReference type="ARBA" id="ARBA00023016"/>
    </source>
</evidence>
<feature type="compositionally biased region" description="Gly residues" evidence="27">
    <location>
        <begin position="30"/>
        <end position="39"/>
    </location>
</feature>
<evidence type="ECO:0000256" key="27">
    <source>
        <dbReference type="SAM" id="MobiDB-lite"/>
    </source>
</evidence>
<feature type="region of interest" description="Disordered" evidence="27">
    <location>
        <begin position="1273"/>
        <end position="1357"/>
    </location>
</feature>
<keyword evidence="12" id="KW-0963">Cytoplasm</keyword>
<keyword evidence="19" id="KW-0009">Actin-binding</keyword>
<dbReference type="InterPro" id="IPR015425">
    <property type="entry name" value="FH2_Formin"/>
</dbReference>
<feature type="compositionally biased region" description="Basic and acidic residues" evidence="27">
    <location>
        <begin position="780"/>
        <end position="789"/>
    </location>
</feature>
<keyword evidence="9" id="KW-0813">Transport</keyword>
<feature type="coiled-coil region" evidence="26">
    <location>
        <begin position="822"/>
        <end position="856"/>
    </location>
</feature>
<dbReference type="GO" id="GO:0043066">
    <property type="term" value="P:negative regulation of apoptotic process"/>
    <property type="evidence" value="ECO:0007669"/>
    <property type="project" value="Ensembl"/>
</dbReference>
<dbReference type="GO" id="GO:0030659">
    <property type="term" value="C:cytoplasmic vesicle membrane"/>
    <property type="evidence" value="ECO:0007669"/>
    <property type="project" value="UniProtKB-SubCell"/>
</dbReference>
<keyword evidence="18" id="KW-0472">Membrane</keyword>
<evidence type="ECO:0000256" key="13">
    <source>
        <dbReference type="ARBA" id="ARBA00022553"/>
    </source>
</evidence>
<evidence type="ECO:0000256" key="25">
    <source>
        <dbReference type="ARBA" id="ARBA00069459"/>
    </source>
</evidence>
<keyword evidence="13" id="KW-0597">Phosphoprotein</keyword>
<dbReference type="GO" id="GO:0030036">
    <property type="term" value="P:actin cytoskeleton organization"/>
    <property type="evidence" value="ECO:0000318"/>
    <property type="project" value="GO_Central"/>
</dbReference>
<keyword evidence="10" id="KW-0217">Developmental protein</keyword>
<evidence type="ECO:0000256" key="17">
    <source>
        <dbReference type="ARBA" id="ARBA00023054"/>
    </source>
</evidence>
<evidence type="ECO:0000256" key="8">
    <source>
        <dbReference type="ARBA" id="ARBA00005271"/>
    </source>
</evidence>
<dbReference type="GO" id="GO:0005730">
    <property type="term" value="C:nucleolus"/>
    <property type="evidence" value="ECO:0007669"/>
    <property type="project" value="UniProtKB-SubCell"/>
</dbReference>
<feature type="compositionally biased region" description="Polar residues" evidence="27">
    <location>
        <begin position="315"/>
        <end position="325"/>
    </location>
</feature>
<reference evidence="30" key="4">
    <citation type="submission" date="2025-09" db="UniProtKB">
        <authorList>
            <consortium name="Ensembl"/>
        </authorList>
    </citation>
    <scope>IDENTIFICATION</scope>
    <source>
        <strain evidence="30">17573</strain>
    </source>
</reference>
<keyword evidence="21" id="KW-0539">Nucleus</keyword>
<dbReference type="Bgee" id="ENSMMUG00000059650">
    <property type="expression patterns" value="Expressed in dorsolateral prefrontal cortex and 11 other cell types or tissues"/>
</dbReference>
<dbReference type="PROSITE" id="PS51444">
    <property type="entry name" value="FH2"/>
    <property type="match status" value="1"/>
</dbReference>
<evidence type="ECO:0000256" key="4">
    <source>
        <dbReference type="ARBA" id="ARBA00004514"/>
    </source>
</evidence>
<comment type="similarity">
    <text evidence="8">Belongs to the formin homology family. Cappuccino subfamily.</text>
</comment>
<evidence type="ECO:0000256" key="11">
    <source>
        <dbReference type="ARBA" id="ARBA00022475"/>
    </source>
</evidence>
<evidence type="ECO:0000256" key="12">
    <source>
        <dbReference type="ARBA" id="ARBA00022490"/>
    </source>
</evidence>
<evidence type="ECO:0000256" key="15">
    <source>
        <dbReference type="ARBA" id="ARBA00022927"/>
    </source>
</evidence>
<feature type="region of interest" description="Disordered" evidence="27">
    <location>
        <begin position="266"/>
        <end position="332"/>
    </location>
</feature>
<evidence type="ECO:0000256" key="22">
    <source>
        <dbReference type="ARBA" id="ARBA00023329"/>
    </source>
</evidence>
<sequence length="1833" mass="195222">MHAIRTVEIKVPEIEETFFAPRFSEEARGGRGGGGGGRGARPELRSAQPLAGAALCTEHVRAPPAPSRSRSRSDGSHGSRRALCKAAADASGASRARVGLSSQRLAQPPPDSPGRLPRPGPGAEEGRDGLSARVAAAQQRDCTMGNQDGKLKRSAGDALHEGGGGGGAEDALGPRDVETTKKGSGGKKALGKHGKGGGGGGGESGKKKSKSDSRASVFSNLRIRKNLSKGKGAGGSREDVLDSQALQTGELDSAHSLLTKTPDLSLSADETGLSDTECADPFEVTRPGGPGPAEARVRGRPVAEDVETAAGAQDGQRTSSGSDTDIYSFHSATEQEDLLSDIQQAIRLQQQQQQQQQQLQLQLQQQQQQQQQQQLQGAEEPAAPPTAVSPQPGAFLGLDRFLLGPSGGAGEAPGSPDTEQALSALSDLPESLAAEPREPQQPPSPGGLPASEAPSLPAAQPAVADSPSSTAFPFPETGPGEEAAGAPVRGAGDTDEEGEEDAFEDAPRGSPGEEWAPEVGEDAPQRLEEEPEEEAQGPDSPAAASLPGSPAPSQRCFKPYPLITPCYIKTTTRQLSSPNHSPSQSPNQSPRIKRRPEPSLSRGSRTALASVAAPAKKHRADGGLAGGLSRSADWTEELGARTPRAGGSAHLLERGVAADSGGGVSPALAAKASGAPAAADGFQNVFTGRTLLEKLFSQQENGPPEEAEKFCSRIIAMGLLLPFSDCFREPCNQNAQTNAASFDQDQLYTWAAVSQPTHSLDYSEGQFPRRVPSMGPPSKPPDEEHRLGDAETEDDGESQSAVSETPKKRLDAVQKEVVDMKSEGQANVIQQLEQTIEDLRTKIAELERQSPALDTEVASGRQGLGNGVTASGDVCLEALRLEEKEGRHQRILEAKSIQTSPTEEGGVLTLPPVGALWHPPCPPGAESGPQTKFCSEISLIVSPRRISVQLDSHQPTQSISQPPPPPSLLWSAGQGQPGSQPPHSSLSTEFETSHEHSVSSAFKNSCNIPSPPPLPCTESSSSMPGLGMVPPPPPPLPGMTVPTLPSTAIPPPPPLPGTEMLPPPPPPLPGVGIPPPPPLPGAGIPPPPPLPGAGIPPPPPLPGAGIPPPPPLPGAGIPPPPPLPGAGIPPPPPLPGAVIPPPPPLPGAGIPPPPPLPGAGIPPPPPLPGAGIPPPPPLPGAGIPPPPPLPGAGIPLRPLYPERAYRLRPLYPERAYRLRPLYPERAYPLRPLYPERAYPLRPLYPERAYRLRPLYPERAYPLRPLYPERAYPLRPLYPERTSGDTPSAPSTRNGIPPPPPLPGMGIPPPPPLPGAGIPPPPPLPGMGIPPAPAPPPPPPGTGIPPPPVLPASGPPLLPQVGSSTLPTPQVCGFLPPPLPSGLFGLGMNQDKGSRKQPIEPCRPMKPLYWTRIQLHSKRDSSTSLIWEKIEEPSIDCHEFEELFSKTAVKERKKPISDTISKTKAKQVVKLLSNKRSQAVGILMSSLHLDMKDIQHAVVNLDNSVVDLETLQALYENRAQSDELEKIEKHGRSSKDKENAKSLDKPEQFLYELSLIPNFSERVFCILFQSTFSESICSIHRKLELLQKLCEMLKNGPGVMQVLGLVLAFGNYMNGGNKTRGQADGFGLDILPKLKDVKSSDNSRSLLSYIVSYYLRNFDEDAGKEQCLFPLPEPQDLFQASQMKFEDFQKDLRKLKKDLKACEVEAGKVYQVSSKEHMQPFKENMEQFIIQAKIDQEAEENSLTETHKCFLETTAYFFMKPKLGEKEVSPNAFFSIWHEFSSDFKDFWKKENKLLLQERVKEAEEVCRQKKGKSLYKIKPRHDSGIKAKISMKT</sequence>
<dbReference type="PANTHER" id="PTHR45920:SF7">
    <property type="entry name" value="FORMIN-G"/>
    <property type="match status" value="1"/>
</dbReference>
<dbReference type="FunCoup" id="A0A5F7ZP55">
    <property type="interactions" value="917"/>
</dbReference>
<evidence type="ECO:0000313" key="31">
    <source>
        <dbReference type="Proteomes" id="UP000006718"/>
    </source>
</evidence>
<name>A0A5F7ZP55_MACMU</name>
<dbReference type="GO" id="GO:0042177">
    <property type="term" value="P:negative regulation of protein catabolic process"/>
    <property type="evidence" value="ECO:0007669"/>
    <property type="project" value="Ensembl"/>
</dbReference>
<dbReference type="SMR" id="A0A5F7ZP55"/>
<dbReference type="Ensembl" id="ENSMMUT00000080385.1">
    <property type="protein sequence ID" value="ENSMMUP00000067399.1"/>
    <property type="gene ID" value="ENSMMUG00000059650.1"/>
</dbReference>
<proteinExistence type="inferred from homology"/>
<reference evidence="30" key="2">
    <citation type="submission" date="2019-01" db="EMBL/GenBank/DDBJ databases">
        <authorList>
            <person name="Graves T."/>
            <person name="Eichler E.E."/>
            <person name="Wilson R.K."/>
        </authorList>
    </citation>
    <scope>NUCLEOTIDE SEQUENCE [LARGE SCALE GENOMIC DNA]</scope>
    <source>
        <strain evidence="30">17573</strain>
    </source>
</reference>
<dbReference type="SUPFAM" id="SSF101447">
    <property type="entry name" value="Formin homology 2 domain (FH2 domain)"/>
    <property type="match status" value="1"/>
</dbReference>
<feature type="compositionally biased region" description="Polar residues" evidence="27">
    <location>
        <begin position="998"/>
        <end position="1008"/>
    </location>
</feature>
<evidence type="ECO:0000313" key="32">
    <source>
        <dbReference type="VGNC" id="VGNC:106367"/>
    </source>
</evidence>
<feature type="domain" description="FH2" evidence="29">
    <location>
        <begin position="1394"/>
        <end position="1809"/>
    </location>
</feature>